<dbReference type="EMBL" id="FOZP01000004">
    <property type="protein sequence ID" value="SFS53341.1"/>
    <property type="molecule type" value="Genomic_DNA"/>
</dbReference>
<dbReference type="GO" id="GO:0022857">
    <property type="term" value="F:transmembrane transporter activity"/>
    <property type="evidence" value="ECO:0007669"/>
    <property type="project" value="UniProtKB-UniRule"/>
</dbReference>
<keyword evidence="1" id="KW-1133">Transmembrane helix</keyword>
<keyword evidence="1" id="KW-0813">Transport</keyword>
<dbReference type="GO" id="GO:0005886">
    <property type="term" value="C:plasma membrane"/>
    <property type="evidence" value="ECO:0007669"/>
    <property type="project" value="UniProtKB-SubCell"/>
</dbReference>
<organism evidence="2 3">
    <name type="scientific">Lutibacter maritimus</name>
    <dbReference type="NCBI Taxonomy" id="593133"/>
    <lineage>
        <taxon>Bacteria</taxon>
        <taxon>Pseudomonadati</taxon>
        <taxon>Bacteroidota</taxon>
        <taxon>Flavobacteriia</taxon>
        <taxon>Flavobacteriales</taxon>
        <taxon>Flavobacteriaceae</taxon>
        <taxon>Lutibacter</taxon>
    </lineage>
</organism>
<evidence type="ECO:0000256" key="1">
    <source>
        <dbReference type="HAMAP-Rule" id="MF_02088"/>
    </source>
</evidence>
<accession>A0A1I6QLK9</accession>
<evidence type="ECO:0000313" key="3">
    <source>
        <dbReference type="Proteomes" id="UP000199312"/>
    </source>
</evidence>
<comment type="function">
    <text evidence="1">Involved in the import of queuosine (Q) precursors, required for Q precursor salvage.</text>
</comment>
<keyword evidence="1" id="KW-0472">Membrane</keyword>
<keyword evidence="3" id="KW-1185">Reference proteome</keyword>
<feature type="transmembrane region" description="Helical" evidence="1">
    <location>
        <begin position="12"/>
        <end position="31"/>
    </location>
</feature>
<protein>
    <recommendedName>
        <fullName evidence="1">Probable queuosine precursor transporter</fullName>
        <shortName evidence="1">Q precursor transporter</shortName>
    </recommendedName>
</protein>
<dbReference type="PANTHER" id="PTHR34300">
    <property type="entry name" value="QUEUOSINE PRECURSOR TRANSPORTER-RELATED"/>
    <property type="match status" value="1"/>
</dbReference>
<name>A0A1I6QLK9_9FLAO</name>
<dbReference type="NCBIfam" id="TIGR00697">
    <property type="entry name" value="queuosine precursor transporter"/>
    <property type="match status" value="1"/>
</dbReference>
<gene>
    <name evidence="2" type="ORF">SAMN04488006_1896</name>
</gene>
<keyword evidence="1" id="KW-1003">Cell membrane</keyword>
<dbReference type="AlphaFoldDB" id="A0A1I6QLK9"/>
<dbReference type="Pfam" id="PF02592">
    <property type="entry name" value="Vut_1"/>
    <property type="match status" value="1"/>
</dbReference>
<proteinExistence type="inferred from homology"/>
<comment type="subcellular location">
    <subcellularLocation>
        <location evidence="1">Cell membrane</location>
        <topology evidence="1">Multi-pass membrane protein</topology>
    </subcellularLocation>
</comment>
<feature type="transmembrane region" description="Helical" evidence="1">
    <location>
        <begin position="76"/>
        <end position="96"/>
    </location>
</feature>
<dbReference type="RefSeq" id="WP_090225293.1">
    <property type="nucleotide sequence ID" value="NZ_FOZP01000004.1"/>
</dbReference>
<feature type="transmembrane region" description="Helical" evidence="1">
    <location>
        <begin position="193"/>
        <end position="214"/>
    </location>
</feature>
<dbReference type="OrthoDB" id="9805479at2"/>
<evidence type="ECO:0000313" key="2">
    <source>
        <dbReference type="EMBL" id="SFS53341.1"/>
    </source>
</evidence>
<feature type="transmembrane region" description="Helical" evidence="1">
    <location>
        <begin position="116"/>
        <end position="139"/>
    </location>
</feature>
<reference evidence="3" key="1">
    <citation type="submission" date="2016-10" db="EMBL/GenBank/DDBJ databases">
        <authorList>
            <person name="Varghese N."/>
            <person name="Submissions S."/>
        </authorList>
    </citation>
    <scope>NUCLEOTIDE SEQUENCE [LARGE SCALE GENOMIC DNA]</scope>
    <source>
        <strain evidence="3">DSM 24450</strain>
    </source>
</reference>
<dbReference type="InterPro" id="IPR003744">
    <property type="entry name" value="YhhQ"/>
</dbReference>
<dbReference type="STRING" id="593133.SAMN04488006_1896"/>
<keyword evidence="1" id="KW-0812">Transmembrane</keyword>
<dbReference type="PANTHER" id="PTHR34300:SF2">
    <property type="entry name" value="QUEUOSINE PRECURSOR TRANSPORTER-RELATED"/>
    <property type="match status" value="1"/>
</dbReference>
<feature type="transmembrane region" description="Helical" evidence="1">
    <location>
        <begin position="160"/>
        <end position="181"/>
    </location>
</feature>
<dbReference type="HAMAP" id="MF_02088">
    <property type="entry name" value="Q_prec_transport"/>
    <property type="match status" value="1"/>
</dbReference>
<sequence>MKKEQKSEAFTIFLILGAMFIAALVASNLIFQKFFYWNPFGWFNFELSVGILPYPITFLITDVISEIYGKKRANQVVIAGIFASLFSMLIILLANYAPAISNSPIDNTTFSKVFGLSPIAVLASMLAYLFAQFIDIRIYHFWKQKTHGKHLWIRNNFSTFSSQFIDTFTVITFLCLFKVLPWNLFTTLLISGFLFKIIIALLDTPILYFIVYLFKTRFHLKMGEEIKLIE</sequence>
<dbReference type="Proteomes" id="UP000199312">
    <property type="component" value="Unassembled WGS sequence"/>
</dbReference>
<feature type="transmembrane region" description="Helical" evidence="1">
    <location>
        <begin position="51"/>
        <end position="69"/>
    </location>
</feature>
<comment type="similarity">
    <text evidence="1">Belongs to the vitamin uptake transporter (VUT/ECF) (TC 2.A.88) family. Q precursor transporter subfamily.</text>
</comment>